<dbReference type="Proteomes" id="UP001049518">
    <property type="component" value="Chromosome"/>
</dbReference>
<accession>A0ABX8QZ82</accession>
<evidence type="ECO:0000313" key="2">
    <source>
        <dbReference type="EMBL" id="QXJ24145.1"/>
    </source>
</evidence>
<name>A0ABX8QZ82_9ACTN</name>
<proteinExistence type="predicted"/>
<feature type="signal peptide" evidence="1">
    <location>
        <begin position="1"/>
        <end position="18"/>
    </location>
</feature>
<organism evidence="2 3">
    <name type="scientific">Actinomadura graeca</name>
    <dbReference type="NCBI Taxonomy" id="2750812"/>
    <lineage>
        <taxon>Bacteria</taxon>
        <taxon>Bacillati</taxon>
        <taxon>Actinomycetota</taxon>
        <taxon>Actinomycetes</taxon>
        <taxon>Streptosporangiales</taxon>
        <taxon>Thermomonosporaceae</taxon>
        <taxon>Actinomadura</taxon>
    </lineage>
</organism>
<reference evidence="2" key="1">
    <citation type="submission" date="2020-07" db="EMBL/GenBank/DDBJ databases">
        <authorList>
            <person name="Tarantini F.S."/>
            <person name="Hong K.W."/>
            <person name="Chan K.G."/>
        </authorList>
    </citation>
    <scope>NUCLEOTIDE SEQUENCE</scope>
    <source>
        <strain evidence="2">32-07</strain>
    </source>
</reference>
<evidence type="ECO:0000313" key="3">
    <source>
        <dbReference type="Proteomes" id="UP001049518"/>
    </source>
</evidence>
<protein>
    <recommendedName>
        <fullName evidence="4">DUF4333 domain-containing protein</fullName>
    </recommendedName>
</protein>
<keyword evidence="1" id="KW-0732">Signal</keyword>
<feature type="chain" id="PRO_5045384298" description="DUF4333 domain-containing protein" evidence="1">
    <location>
        <begin position="19"/>
        <end position="118"/>
    </location>
</feature>
<evidence type="ECO:0000256" key="1">
    <source>
        <dbReference type="SAM" id="SignalP"/>
    </source>
</evidence>
<dbReference type="RefSeq" id="WP_231329842.1">
    <property type="nucleotide sequence ID" value="NZ_CP059572.1"/>
</dbReference>
<evidence type="ECO:0008006" key="4">
    <source>
        <dbReference type="Google" id="ProtNLM"/>
    </source>
</evidence>
<keyword evidence="3" id="KW-1185">Reference proteome</keyword>
<dbReference type="EMBL" id="CP059572">
    <property type="protein sequence ID" value="QXJ24145.1"/>
    <property type="molecule type" value="Genomic_DNA"/>
</dbReference>
<gene>
    <name evidence="2" type="ORF">AGRA3207_005409</name>
</gene>
<sequence>MRRLLTAAALALLVPALPGCKVMQRISDGSYNNAVTDGVVAELHDRGVRLDGRPSCTTQDSGTSVVHVQCTARTSTGEPVEVTGVADDADTRRPRETYVVTVGGREVLRKDCLGLGCR</sequence>